<evidence type="ECO:0008006" key="2">
    <source>
        <dbReference type="Google" id="ProtNLM"/>
    </source>
</evidence>
<evidence type="ECO:0000313" key="1">
    <source>
        <dbReference type="EMBL" id="SVD61466.1"/>
    </source>
</evidence>
<protein>
    <recommendedName>
        <fullName evidence="2">Methyltransferase domain-containing protein</fullName>
    </recommendedName>
</protein>
<sequence length="242" mass="28290">MSYESHLQSKKYFDNTASVYQQRSDGLVYDFSSLIFQRRNKIVKMFIPLAGKKEIILDFGMGPGVFAEHCTENGYSYLGIDISTKMVERAQSLKLENAKFRVGDIDLLNEYQGEMDYVLAIGLIDYVEEPLRVIQLLTNCLNKNGHLIISFRNRYSLPRFFRDTIKLIWNKVLKNKATKSNKAFFASVHEHSFDFSTQLLPILKSLGFNSFTTKYFNCSPIFFNFPIHSKIWDKWYRLDSYL</sequence>
<proteinExistence type="predicted"/>
<dbReference type="Pfam" id="PF13489">
    <property type="entry name" value="Methyltransf_23"/>
    <property type="match status" value="1"/>
</dbReference>
<dbReference type="SUPFAM" id="SSF53335">
    <property type="entry name" value="S-adenosyl-L-methionine-dependent methyltransferases"/>
    <property type="match status" value="1"/>
</dbReference>
<dbReference type="PANTHER" id="PTHR43861:SF6">
    <property type="entry name" value="METHYLTRANSFERASE TYPE 11"/>
    <property type="match status" value="1"/>
</dbReference>
<dbReference type="InterPro" id="IPR029063">
    <property type="entry name" value="SAM-dependent_MTases_sf"/>
</dbReference>
<dbReference type="EMBL" id="UINC01161973">
    <property type="protein sequence ID" value="SVD61466.1"/>
    <property type="molecule type" value="Genomic_DNA"/>
</dbReference>
<gene>
    <name evidence="1" type="ORF">METZ01_LOCUS414320</name>
</gene>
<name>A0A382WRJ9_9ZZZZ</name>
<organism evidence="1">
    <name type="scientific">marine metagenome</name>
    <dbReference type="NCBI Taxonomy" id="408172"/>
    <lineage>
        <taxon>unclassified sequences</taxon>
        <taxon>metagenomes</taxon>
        <taxon>ecological metagenomes</taxon>
    </lineage>
</organism>
<reference evidence="1" key="1">
    <citation type="submission" date="2018-05" db="EMBL/GenBank/DDBJ databases">
        <authorList>
            <person name="Lanie J.A."/>
            <person name="Ng W.-L."/>
            <person name="Kazmierczak K.M."/>
            <person name="Andrzejewski T.M."/>
            <person name="Davidsen T.M."/>
            <person name="Wayne K.J."/>
            <person name="Tettelin H."/>
            <person name="Glass J.I."/>
            <person name="Rusch D."/>
            <person name="Podicherti R."/>
            <person name="Tsui H.-C.T."/>
            <person name="Winkler M.E."/>
        </authorList>
    </citation>
    <scope>NUCLEOTIDE SEQUENCE</scope>
</reference>
<dbReference type="Gene3D" id="3.40.50.150">
    <property type="entry name" value="Vaccinia Virus protein VP39"/>
    <property type="match status" value="1"/>
</dbReference>
<dbReference type="AlphaFoldDB" id="A0A382WRJ9"/>
<feature type="non-terminal residue" evidence="1">
    <location>
        <position position="242"/>
    </location>
</feature>
<accession>A0A382WRJ9</accession>
<dbReference type="PANTHER" id="PTHR43861">
    <property type="entry name" value="TRANS-ACONITATE 2-METHYLTRANSFERASE-RELATED"/>
    <property type="match status" value="1"/>
</dbReference>